<comment type="caution">
    <text evidence="2">The sequence shown here is derived from an EMBL/GenBank/DDBJ whole genome shotgun (WGS) entry which is preliminary data.</text>
</comment>
<evidence type="ECO:0000313" key="2">
    <source>
        <dbReference type="EMBL" id="KKM85555.1"/>
    </source>
</evidence>
<keyword evidence="1" id="KW-0472">Membrane</keyword>
<evidence type="ECO:0008006" key="3">
    <source>
        <dbReference type="Google" id="ProtNLM"/>
    </source>
</evidence>
<name>A0A0F9N9Z3_9ZZZZ</name>
<protein>
    <recommendedName>
        <fullName evidence="3">Transglycosylase SLT domain-containing protein</fullName>
    </recommendedName>
</protein>
<evidence type="ECO:0000256" key="1">
    <source>
        <dbReference type="SAM" id="Phobius"/>
    </source>
</evidence>
<feature type="transmembrane region" description="Helical" evidence="1">
    <location>
        <begin position="189"/>
        <end position="207"/>
    </location>
</feature>
<sequence>MTDTLLAVYGIENTSAAFQRGVLDMTGRIGGNPDYWMAVMSFETGGSFRASQPNMAGGDAIGLIQFTKGARDLVGKTRAELGAMTAVEQLVYVEKYLAPASGKFVTLSDHYMAVLAPIGMGKSQDFVIYRADALTARGRRHFQANSNLDLNDNDEITVGEATTPVANIVDNATSRIEVPDEHPPGPSDAAAPVIGGIIGLLLFILGIRKFKRLGRLKS</sequence>
<dbReference type="EMBL" id="LAZR01007390">
    <property type="protein sequence ID" value="KKM85555.1"/>
    <property type="molecule type" value="Genomic_DNA"/>
</dbReference>
<proteinExistence type="predicted"/>
<keyword evidence="1" id="KW-1133">Transmembrane helix</keyword>
<organism evidence="2">
    <name type="scientific">marine sediment metagenome</name>
    <dbReference type="NCBI Taxonomy" id="412755"/>
    <lineage>
        <taxon>unclassified sequences</taxon>
        <taxon>metagenomes</taxon>
        <taxon>ecological metagenomes</taxon>
    </lineage>
</organism>
<reference evidence="2" key="1">
    <citation type="journal article" date="2015" name="Nature">
        <title>Complex archaea that bridge the gap between prokaryotes and eukaryotes.</title>
        <authorList>
            <person name="Spang A."/>
            <person name="Saw J.H."/>
            <person name="Jorgensen S.L."/>
            <person name="Zaremba-Niedzwiedzka K."/>
            <person name="Martijn J."/>
            <person name="Lind A.E."/>
            <person name="van Eijk R."/>
            <person name="Schleper C."/>
            <person name="Guy L."/>
            <person name="Ettema T.J."/>
        </authorList>
    </citation>
    <scope>NUCLEOTIDE SEQUENCE</scope>
</reference>
<keyword evidence="1" id="KW-0812">Transmembrane</keyword>
<gene>
    <name evidence="2" type="ORF">LCGC14_1287860</name>
</gene>
<dbReference type="AlphaFoldDB" id="A0A0F9N9Z3"/>
<accession>A0A0F9N9Z3</accession>